<dbReference type="PROSITE" id="PS00189">
    <property type="entry name" value="LIPOYL"/>
    <property type="match status" value="1"/>
</dbReference>
<dbReference type="Gene3D" id="4.10.320.10">
    <property type="entry name" value="E3-binding domain"/>
    <property type="match status" value="1"/>
</dbReference>
<dbReference type="PROSITE" id="PS50968">
    <property type="entry name" value="BIOTINYL_LIPOYL"/>
    <property type="match status" value="1"/>
</dbReference>
<feature type="domain" description="Peripheral subunit-binding (PSBD)" evidence="7">
    <location>
        <begin position="171"/>
        <end position="208"/>
    </location>
</feature>
<evidence type="ECO:0000256" key="3">
    <source>
        <dbReference type="ARBA" id="ARBA00022946"/>
    </source>
</evidence>
<proteinExistence type="inferred from homology"/>
<dbReference type="Pfam" id="PF02817">
    <property type="entry name" value="E3_binding"/>
    <property type="match status" value="1"/>
</dbReference>
<dbReference type="GO" id="GO:0006086">
    <property type="term" value="P:pyruvate decarboxylation to acetyl-CoA"/>
    <property type="evidence" value="ECO:0007669"/>
    <property type="project" value="InterPro"/>
</dbReference>
<keyword evidence="2 4" id="KW-0450">Lipoyl</keyword>
<dbReference type="Proteomes" id="UP001347796">
    <property type="component" value="Unassembled WGS sequence"/>
</dbReference>
<dbReference type="Gene3D" id="3.30.559.10">
    <property type="entry name" value="Chloramphenicol acetyltransferase-like domain"/>
    <property type="match status" value="1"/>
</dbReference>
<feature type="domain" description="Lipoyl-binding" evidence="6">
    <location>
        <begin position="46"/>
        <end position="122"/>
    </location>
</feature>
<comment type="similarity">
    <text evidence="1 4">Belongs to the 2-oxoacid dehydrogenase family.</text>
</comment>
<dbReference type="InterPro" id="IPR003016">
    <property type="entry name" value="2-oxoA_DH_lipoyl-BS"/>
</dbReference>
<evidence type="ECO:0000313" key="8">
    <source>
        <dbReference type="EMBL" id="KAK6191561.1"/>
    </source>
</evidence>
<dbReference type="GO" id="GO:0005739">
    <property type="term" value="C:mitochondrion"/>
    <property type="evidence" value="ECO:0007669"/>
    <property type="project" value="TreeGrafter"/>
</dbReference>
<evidence type="ECO:0000313" key="9">
    <source>
        <dbReference type="Proteomes" id="UP001347796"/>
    </source>
</evidence>
<evidence type="ECO:0000256" key="5">
    <source>
        <dbReference type="SAM" id="MobiDB-lite"/>
    </source>
</evidence>
<dbReference type="Pfam" id="PF00364">
    <property type="entry name" value="Biotin_lipoyl"/>
    <property type="match status" value="1"/>
</dbReference>
<evidence type="ECO:0000259" key="6">
    <source>
        <dbReference type="PROSITE" id="PS50968"/>
    </source>
</evidence>
<protein>
    <recommendedName>
        <fullName evidence="4">Dihydrolipoamide acetyltransferase component of pyruvate dehydrogenase complex</fullName>
        <ecNumber evidence="4">2.3.1.-</ecNumber>
    </recommendedName>
</protein>
<dbReference type="FunFam" id="2.40.50.100:FF:000010">
    <property type="entry name" value="Acetyltransferase component of pyruvate dehydrogenase complex"/>
    <property type="match status" value="1"/>
</dbReference>
<evidence type="ECO:0000256" key="2">
    <source>
        <dbReference type="ARBA" id="ARBA00022823"/>
    </source>
</evidence>
<dbReference type="EC" id="2.3.1.-" evidence="4"/>
<dbReference type="SUPFAM" id="SSF47005">
    <property type="entry name" value="Peripheral subunit-binding domain of 2-oxo acid dehydrogenase complex"/>
    <property type="match status" value="1"/>
</dbReference>
<name>A0AAN8K9A6_PATCE</name>
<dbReference type="AlphaFoldDB" id="A0AAN8K9A6"/>
<evidence type="ECO:0000256" key="1">
    <source>
        <dbReference type="ARBA" id="ARBA00007317"/>
    </source>
</evidence>
<comment type="caution">
    <text evidence="8">The sequence shown here is derived from an EMBL/GenBank/DDBJ whole genome shotgun (WGS) entry which is preliminary data.</text>
</comment>
<organism evidence="8 9">
    <name type="scientific">Patella caerulea</name>
    <name type="common">Rayed Mediterranean limpet</name>
    <dbReference type="NCBI Taxonomy" id="87958"/>
    <lineage>
        <taxon>Eukaryota</taxon>
        <taxon>Metazoa</taxon>
        <taxon>Spiralia</taxon>
        <taxon>Lophotrochozoa</taxon>
        <taxon>Mollusca</taxon>
        <taxon>Gastropoda</taxon>
        <taxon>Patellogastropoda</taxon>
        <taxon>Patelloidea</taxon>
        <taxon>Patellidae</taxon>
        <taxon>Patella</taxon>
    </lineage>
</organism>
<dbReference type="PANTHER" id="PTHR23151">
    <property type="entry name" value="DIHYDROLIPOAMIDE ACETYL/SUCCINYL-TRANSFERASE-RELATED"/>
    <property type="match status" value="1"/>
</dbReference>
<sequence>MASSIFKVGQACRLLFKSKATQAPNLWKIVTLSERQIQTSSKWMGVTQLLMPSLSPTMEEGNIIAWHKKEGDKINPGDVLCDIQTDKAVVSMDTEEEGILAKILIPDNAKEIKVGVLIGLVVDEGDDWQNVEIPADAPSSSSPEKTSSQSSSASTQPDSVSSTTTPQKSNFMGPSVKKLLEEYGVKAAEVPHTGPHGALVKSDVITYVESKKIPRVQFDVTAPSVDTASSISSQPVVSELPALDDEPYIDIPHTSMRKTIAKRLTESKASVPHSYASINCRVSSVNQLRKRLVEQGVKVSMNDFIIKAVGLALQRVPRLNSTWKDGSAHISQTVDISVAVATDNGLITPIVKHAASLEVDEISSTVKELAGRARLGKLQLHEFQGGSFSISNLGMFGIKEFTAVINPPQTAIMAVGTSRIIIGPDGSPTPEMTVTLSYDSRVVDEIDASEFLEMFASIIESPEMMVQKSLSQARGFF</sequence>
<dbReference type="InterPro" id="IPR023213">
    <property type="entry name" value="CAT-like_dom_sf"/>
</dbReference>
<dbReference type="InterPro" id="IPR001078">
    <property type="entry name" value="2-oxoacid_DH_actylTfrase"/>
</dbReference>
<dbReference type="GO" id="GO:0045254">
    <property type="term" value="C:pyruvate dehydrogenase complex"/>
    <property type="evidence" value="ECO:0007669"/>
    <property type="project" value="InterPro"/>
</dbReference>
<dbReference type="SUPFAM" id="SSF52777">
    <property type="entry name" value="CoA-dependent acyltransferases"/>
    <property type="match status" value="1"/>
</dbReference>
<dbReference type="InterPro" id="IPR036625">
    <property type="entry name" value="E3-bd_dom_sf"/>
</dbReference>
<dbReference type="InterPro" id="IPR004167">
    <property type="entry name" value="PSBD"/>
</dbReference>
<dbReference type="InterPro" id="IPR011053">
    <property type="entry name" value="Single_hybrid_motif"/>
</dbReference>
<keyword evidence="4" id="KW-0012">Acyltransferase</keyword>
<keyword evidence="3" id="KW-0809">Transit peptide</keyword>
<evidence type="ECO:0000256" key="4">
    <source>
        <dbReference type="RuleBase" id="RU003423"/>
    </source>
</evidence>
<dbReference type="Pfam" id="PF00198">
    <property type="entry name" value="2-oxoacid_dh"/>
    <property type="match status" value="1"/>
</dbReference>
<feature type="region of interest" description="Disordered" evidence="5">
    <location>
        <begin position="131"/>
        <end position="173"/>
    </location>
</feature>
<reference evidence="8 9" key="1">
    <citation type="submission" date="2024-01" db="EMBL/GenBank/DDBJ databases">
        <title>The genome of the rayed Mediterranean limpet Patella caerulea (Linnaeus, 1758).</title>
        <authorList>
            <person name="Anh-Thu Weber A."/>
            <person name="Halstead-Nussloch G."/>
        </authorList>
    </citation>
    <scope>NUCLEOTIDE SEQUENCE [LARGE SCALE GENOMIC DNA]</scope>
    <source>
        <strain evidence="8">AATW-2023a</strain>
        <tissue evidence="8">Whole specimen</tissue>
    </source>
</reference>
<dbReference type="Gene3D" id="2.40.50.100">
    <property type="match status" value="1"/>
</dbReference>
<dbReference type="PROSITE" id="PS51826">
    <property type="entry name" value="PSBD"/>
    <property type="match status" value="1"/>
</dbReference>
<keyword evidence="9" id="KW-1185">Reference proteome</keyword>
<accession>A0AAN8K9A6</accession>
<gene>
    <name evidence="8" type="ORF">SNE40_003216</name>
</gene>
<dbReference type="InterPro" id="IPR045257">
    <property type="entry name" value="E2/Pdx1"/>
</dbReference>
<dbReference type="SUPFAM" id="SSF51230">
    <property type="entry name" value="Single hybrid motif"/>
    <property type="match status" value="1"/>
</dbReference>
<dbReference type="InterPro" id="IPR000089">
    <property type="entry name" value="Biotin_lipoyl"/>
</dbReference>
<evidence type="ECO:0000259" key="7">
    <source>
        <dbReference type="PROSITE" id="PS51826"/>
    </source>
</evidence>
<dbReference type="GO" id="GO:0016746">
    <property type="term" value="F:acyltransferase activity"/>
    <property type="evidence" value="ECO:0007669"/>
    <property type="project" value="UniProtKB-KW"/>
</dbReference>
<keyword evidence="4" id="KW-0808">Transferase</keyword>
<dbReference type="CDD" id="cd06849">
    <property type="entry name" value="lipoyl_domain"/>
    <property type="match status" value="1"/>
</dbReference>
<feature type="compositionally biased region" description="Low complexity" evidence="5">
    <location>
        <begin position="138"/>
        <end position="163"/>
    </location>
</feature>
<dbReference type="EMBL" id="JAZGQO010000002">
    <property type="protein sequence ID" value="KAK6191561.1"/>
    <property type="molecule type" value="Genomic_DNA"/>
</dbReference>
<comment type="cofactor">
    <cofactor evidence="4">
        <name>(R)-lipoate</name>
        <dbReference type="ChEBI" id="CHEBI:83088"/>
    </cofactor>
</comment>
<dbReference type="PANTHER" id="PTHR23151:SF90">
    <property type="entry name" value="DIHYDROLIPOYLLYSINE-RESIDUE ACETYLTRANSFERASE COMPONENT OF PYRUVATE DEHYDROGENASE COMPLEX, MITOCHONDRIAL-RELATED"/>
    <property type="match status" value="1"/>
</dbReference>